<dbReference type="GO" id="GO:0140359">
    <property type="term" value="F:ABC-type transporter activity"/>
    <property type="evidence" value="ECO:0007669"/>
    <property type="project" value="InterPro"/>
</dbReference>
<sequence>MKNIIKVENLSKTFYLHTDKKNTARQLFTSFFSQGKVKKFNVLSNVSFEVKQGEFIGIVGRNGSGKSTLLKIIADIYEADKGSKVEVNGKVVPFLELGVGFNEELTGRENIFLNGTILGMTKSYLNTKFDEIVDFAELRDFIDEPVKTYSSGMLVRLAFSIAIQSDADLYILDEILSVGDSGFQRKSAHVFADLKKQGKSVLYVSHDINTVKEICDKAILIDNGEMVAFDKPERIGRMYEDIILKRINKSENDVVKEGNVEKAGNSIKSITFMNTEYKPQKVYERGQPIHLKIDINVEEEDNEMYVGVGILDFEKDVWITAVNTAVDEFEHSWKKGSNELFLSFNNNTFNKGRFYVVVSLFKKEPGPDSNYDYFDSRETEQYLEVFSSDRRNGKLFLEHEWKQGEQQKNITMNSLADE</sequence>
<dbReference type="SMART" id="SM00382">
    <property type="entry name" value="AAA"/>
    <property type="match status" value="1"/>
</dbReference>
<dbReference type="SUPFAM" id="SSF52540">
    <property type="entry name" value="P-loop containing nucleoside triphosphate hydrolases"/>
    <property type="match status" value="1"/>
</dbReference>
<keyword evidence="3" id="KW-0547">Nucleotide-binding</keyword>
<evidence type="ECO:0000259" key="5">
    <source>
        <dbReference type="PROSITE" id="PS50893"/>
    </source>
</evidence>
<reference evidence="6" key="1">
    <citation type="submission" date="2020-04" db="EMBL/GenBank/DDBJ databases">
        <authorList>
            <person name="Zhang T."/>
        </authorList>
    </citation>
    <scope>NUCLEOTIDE SEQUENCE</scope>
    <source>
        <strain evidence="6">HKST-UBA09</strain>
    </source>
</reference>
<dbReference type="InterPro" id="IPR029439">
    <property type="entry name" value="Wzt_C"/>
</dbReference>
<dbReference type="InterPro" id="IPR027417">
    <property type="entry name" value="P-loop_NTPase"/>
</dbReference>
<dbReference type="InterPro" id="IPR017871">
    <property type="entry name" value="ABC_transporter-like_CS"/>
</dbReference>
<evidence type="ECO:0000256" key="3">
    <source>
        <dbReference type="ARBA" id="ARBA00022741"/>
    </source>
</evidence>
<dbReference type="InterPro" id="IPR003439">
    <property type="entry name" value="ABC_transporter-like_ATP-bd"/>
</dbReference>
<dbReference type="PROSITE" id="PS50893">
    <property type="entry name" value="ABC_TRANSPORTER_2"/>
    <property type="match status" value="1"/>
</dbReference>
<proteinExistence type="inferred from homology"/>
<protein>
    <submittedName>
        <fullName evidence="6">ABC transporter ATP-binding protein</fullName>
    </submittedName>
</protein>
<comment type="similarity">
    <text evidence="1">Belongs to the ABC transporter superfamily.</text>
</comment>
<accession>A0A955LAZ5</accession>
<reference evidence="6" key="2">
    <citation type="journal article" date="2021" name="Microbiome">
        <title>Successional dynamics and alternative stable states in a saline activated sludge microbial community over 9 years.</title>
        <authorList>
            <person name="Wang Y."/>
            <person name="Ye J."/>
            <person name="Ju F."/>
            <person name="Liu L."/>
            <person name="Boyd J.A."/>
            <person name="Deng Y."/>
            <person name="Parks D.H."/>
            <person name="Jiang X."/>
            <person name="Yin X."/>
            <person name="Woodcroft B.J."/>
            <person name="Tyson G.W."/>
            <person name="Hugenholtz P."/>
            <person name="Polz M.F."/>
            <person name="Zhang T."/>
        </authorList>
    </citation>
    <scope>NUCLEOTIDE SEQUENCE</scope>
    <source>
        <strain evidence="6">HKST-UBA09</strain>
    </source>
</reference>
<gene>
    <name evidence="6" type="ORF">KC669_02170</name>
</gene>
<keyword evidence="4 6" id="KW-0067">ATP-binding</keyword>
<evidence type="ECO:0000256" key="1">
    <source>
        <dbReference type="ARBA" id="ARBA00005417"/>
    </source>
</evidence>
<dbReference type="Gene3D" id="3.40.50.300">
    <property type="entry name" value="P-loop containing nucleotide triphosphate hydrolases"/>
    <property type="match status" value="1"/>
</dbReference>
<evidence type="ECO:0000313" key="6">
    <source>
        <dbReference type="EMBL" id="MCA9386819.1"/>
    </source>
</evidence>
<dbReference type="Gene3D" id="2.70.50.60">
    <property type="entry name" value="abc- transporter (atp binding component) like domain"/>
    <property type="match status" value="1"/>
</dbReference>
<keyword evidence="2" id="KW-0813">Transport</keyword>
<evidence type="ECO:0000256" key="4">
    <source>
        <dbReference type="ARBA" id="ARBA00022840"/>
    </source>
</evidence>
<dbReference type="AlphaFoldDB" id="A0A955LAZ5"/>
<feature type="domain" description="ABC transporter" evidence="5">
    <location>
        <begin position="5"/>
        <end position="248"/>
    </location>
</feature>
<dbReference type="InterPro" id="IPR003593">
    <property type="entry name" value="AAA+_ATPase"/>
</dbReference>
<dbReference type="CDD" id="cd03220">
    <property type="entry name" value="ABC_KpsT_Wzt"/>
    <property type="match status" value="1"/>
</dbReference>
<dbReference type="GO" id="GO:0016887">
    <property type="term" value="F:ATP hydrolysis activity"/>
    <property type="evidence" value="ECO:0007669"/>
    <property type="project" value="InterPro"/>
</dbReference>
<dbReference type="InterPro" id="IPR015860">
    <property type="entry name" value="ABC_transpr_TagH-like"/>
</dbReference>
<evidence type="ECO:0000313" key="7">
    <source>
        <dbReference type="Proteomes" id="UP000714915"/>
    </source>
</evidence>
<evidence type="ECO:0000256" key="2">
    <source>
        <dbReference type="ARBA" id="ARBA00022448"/>
    </source>
</evidence>
<dbReference type="GO" id="GO:0016020">
    <property type="term" value="C:membrane"/>
    <property type="evidence" value="ECO:0007669"/>
    <property type="project" value="InterPro"/>
</dbReference>
<dbReference type="PROSITE" id="PS00211">
    <property type="entry name" value="ABC_TRANSPORTER_1"/>
    <property type="match status" value="1"/>
</dbReference>
<name>A0A955LAZ5_9BACT</name>
<dbReference type="CDD" id="cd10147">
    <property type="entry name" value="Wzt_C-like"/>
    <property type="match status" value="1"/>
</dbReference>
<dbReference type="EMBL" id="JAGQLF010000018">
    <property type="protein sequence ID" value="MCA9386819.1"/>
    <property type="molecule type" value="Genomic_DNA"/>
</dbReference>
<dbReference type="Proteomes" id="UP000714915">
    <property type="component" value="Unassembled WGS sequence"/>
</dbReference>
<dbReference type="InterPro" id="IPR050683">
    <property type="entry name" value="Bact_Polysacc_Export_ATP-bd"/>
</dbReference>
<dbReference type="GO" id="GO:0005524">
    <property type="term" value="F:ATP binding"/>
    <property type="evidence" value="ECO:0007669"/>
    <property type="project" value="UniProtKB-KW"/>
</dbReference>
<dbReference type="PANTHER" id="PTHR46743:SF2">
    <property type="entry name" value="TEICHOIC ACIDS EXPORT ATP-BINDING PROTEIN TAGH"/>
    <property type="match status" value="1"/>
</dbReference>
<dbReference type="PANTHER" id="PTHR46743">
    <property type="entry name" value="TEICHOIC ACIDS EXPORT ATP-BINDING PROTEIN TAGH"/>
    <property type="match status" value="1"/>
</dbReference>
<comment type="caution">
    <text evidence="6">The sequence shown here is derived from an EMBL/GenBank/DDBJ whole genome shotgun (WGS) entry which is preliminary data.</text>
</comment>
<dbReference type="Pfam" id="PF00005">
    <property type="entry name" value="ABC_tran"/>
    <property type="match status" value="1"/>
</dbReference>
<organism evidence="6 7">
    <name type="scientific">Candidatus Dojkabacteria bacterium</name>
    <dbReference type="NCBI Taxonomy" id="2099670"/>
    <lineage>
        <taxon>Bacteria</taxon>
        <taxon>Candidatus Dojkabacteria</taxon>
    </lineage>
</organism>